<feature type="transmembrane region" description="Helical" evidence="6">
    <location>
        <begin position="20"/>
        <end position="39"/>
    </location>
</feature>
<evidence type="ECO:0000256" key="4">
    <source>
        <dbReference type="ARBA" id="ARBA00022989"/>
    </source>
</evidence>
<evidence type="ECO:0000256" key="3">
    <source>
        <dbReference type="ARBA" id="ARBA00022692"/>
    </source>
</evidence>
<evidence type="ECO:0000256" key="5">
    <source>
        <dbReference type="ARBA" id="ARBA00023136"/>
    </source>
</evidence>
<protein>
    <recommendedName>
        <fullName evidence="6">SURF1-like protein</fullName>
    </recommendedName>
</protein>
<dbReference type="InterPro" id="IPR045214">
    <property type="entry name" value="Surf1/Surf4"/>
</dbReference>
<comment type="similarity">
    <text evidence="2 6">Belongs to the SURF1 family.</text>
</comment>
<evidence type="ECO:0000256" key="2">
    <source>
        <dbReference type="ARBA" id="ARBA00007165"/>
    </source>
</evidence>
<dbReference type="Pfam" id="PF02104">
    <property type="entry name" value="SURF1"/>
    <property type="match status" value="1"/>
</dbReference>
<keyword evidence="3 6" id="KW-0812">Transmembrane</keyword>
<reference evidence="7" key="1">
    <citation type="submission" date="2022-08" db="EMBL/GenBank/DDBJ databases">
        <title>Catabolic pathway analysis in culturable SAR92 clade bacteria reveals their overlooked roles in DMSP degradation in coastal seas.</title>
        <authorList>
            <person name="He X."/>
            <person name="Zhang X."/>
            <person name="Zhang Y."/>
        </authorList>
    </citation>
    <scope>NUCLEOTIDE SEQUENCE</scope>
    <source>
        <strain evidence="7">H455</strain>
    </source>
</reference>
<comment type="subcellular location">
    <subcellularLocation>
        <location evidence="6">Cell membrane</location>
        <topology evidence="6">Multi-pass membrane protein</topology>
    </subcellularLocation>
    <subcellularLocation>
        <location evidence="1">Membrane</location>
    </subcellularLocation>
</comment>
<feature type="transmembrane region" description="Helical" evidence="6">
    <location>
        <begin position="228"/>
        <end position="250"/>
    </location>
</feature>
<accession>A0ABY5TNC8</accession>
<dbReference type="PROSITE" id="PS50895">
    <property type="entry name" value="SURF1"/>
    <property type="match status" value="1"/>
</dbReference>
<gene>
    <name evidence="7" type="ORF">NYF23_01140</name>
</gene>
<dbReference type="CDD" id="cd06662">
    <property type="entry name" value="SURF1"/>
    <property type="match status" value="1"/>
</dbReference>
<dbReference type="InterPro" id="IPR002994">
    <property type="entry name" value="Surf1/Shy1"/>
</dbReference>
<keyword evidence="6" id="KW-1003">Cell membrane</keyword>
<sequence>MNADPHLNAETFAWQPNAKLLFLVLLMMPLLISLGYWQLDRAQDKREILAEFKANQESQPVGFELLDTSKNLQYRQVQFVGELDASRRVLLDNRVRNGRPGYEIFEVLSLVEGDASRLKILVNRGWVQGSLDRNELPEIEPVIGKVQVRGSLYKVLRGGLQLDDGVRVVENWPGRVGWISTERAEEIFANEFFSYQLRLDSDSVGALTTGWPTVSVQPEKHTAYAVQWFVMALVLLLLTINANSNLAAWFKFKMAKTESEAL</sequence>
<proteinExistence type="inferred from homology"/>
<evidence type="ECO:0000256" key="1">
    <source>
        <dbReference type="ARBA" id="ARBA00004370"/>
    </source>
</evidence>
<keyword evidence="5 6" id="KW-0472">Membrane</keyword>
<dbReference type="Proteomes" id="UP001059934">
    <property type="component" value="Chromosome"/>
</dbReference>
<evidence type="ECO:0000313" key="7">
    <source>
        <dbReference type="EMBL" id="UVW35225.1"/>
    </source>
</evidence>
<dbReference type="PANTHER" id="PTHR23427">
    <property type="entry name" value="SURFEIT LOCUS PROTEIN"/>
    <property type="match status" value="1"/>
</dbReference>
<keyword evidence="4 6" id="KW-1133">Transmembrane helix</keyword>
<evidence type="ECO:0000256" key="6">
    <source>
        <dbReference type="RuleBase" id="RU363076"/>
    </source>
</evidence>
<dbReference type="PANTHER" id="PTHR23427:SF2">
    <property type="entry name" value="SURFEIT LOCUS PROTEIN 1"/>
    <property type="match status" value="1"/>
</dbReference>
<keyword evidence="8" id="KW-1185">Reference proteome</keyword>
<evidence type="ECO:0000313" key="8">
    <source>
        <dbReference type="Proteomes" id="UP001059934"/>
    </source>
</evidence>
<name>A0ABY5TNC8_9GAMM</name>
<dbReference type="EMBL" id="CP103416">
    <property type="protein sequence ID" value="UVW35225.1"/>
    <property type="molecule type" value="Genomic_DNA"/>
</dbReference>
<organism evidence="7 8">
    <name type="scientific">SAR92 clade bacterium H455</name>
    <dbReference type="NCBI Taxonomy" id="2974818"/>
    <lineage>
        <taxon>Bacteria</taxon>
        <taxon>Pseudomonadati</taxon>
        <taxon>Pseudomonadota</taxon>
        <taxon>Gammaproteobacteria</taxon>
        <taxon>Cellvibrionales</taxon>
        <taxon>Porticoccaceae</taxon>
        <taxon>SAR92 clade</taxon>
    </lineage>
</organism>